<dbReference type="InterPro" id="IPR022127">
    <property type="entry name" value="STIMATE/YPL162C"/>
</dbReference>
<feature type="transmembrane region" description="Helical" evidence="2">
    <location>
        <begin position="38"/>
        <end position="60"/>
    </location>
</feature>
<feature type="region of interest" description="Disordered" evidence="1">
    <location>
        <begin position="254"/>
        <end position="315"/>
    </location>
</feature>
<keyword evidence="2" id="KW-0812">Transmembrane</keyword>
<dbReference type="Pfam" id="PF12400">
    <property type="entry name" value="STIMATE"/>
    <property type="match status" value="1"/>
</dbReference>
<protein>
    <recommendedName>
        <fullName evidence="5">Vacuolar membrane protein</fullName>
    </recommendedName>
</protein>
<evidence type="ECO:0000256" key="1">
    <source>
        <dbReference type="SAM" id="MobiDB-lite"/>
    </source>
</evidence>
<feature type="compositionally biased region" description="Low complexity" evidence="1">
    <location>
        <begin position="284"/>
        <end position="306"/>
    </location>
</feature>
<keyword evidence="4" id="KW-1185">Reference proteome</keyword>
<proteinExistence type="predicted"/>
<feature type="transmembrane region" description="Helical" evidence="2">
    <location>
        <begin position="111"/>
        <end position="138"/>
    </location>
</feature>
<dbReference type="EMBL" id="KV425882">
    <property type="protein sequence ID" value="KZW04468.1"/>
    <property type="molecule type" value="Genomic_DNA"/>
</dbReference>
<accession>A0A165R3X4</accession>
<dbReference type="PANTHER" id="PTHR31735:SF1">
    <property type="entry name" value="VACUOLAR MEMBRANE PROTEIN YPL162C"/>
    <property type="match status" value="1"/>
</dbReference>
<dbReference type="STRING" id="1314781.A0A165R3X4"/>
<reference evidence="3 4" key="1">
    <citation type="journal article" date="2016" name="Mol. Biol. Evol.">
        <title>Comparative Genomics of Early-Diverging Mushroom-Forming Fungi Provides Insights into the Origins of Lignocellulose Decay Capabilities.</title>
        <authorList>
            <person name="Nagy L.G."/>
            <person name="Riley R."/>
            <person name="Tritt A."/>
            <person name="Adam C."/>
            <person name="Daum C."/>
            <person name="Floudas D."/>
            <person name="Sun H."/>
            <person name="Yadav J.S."/>
            <person name="Pangilinan J."/>
            <person name="Larsson K.H."/>
            <person name="Matsuura K."/>
            <person name="Barry K."/>
            <person name="Labutti K."/>
            <person name="Kuo R."/>
            <person name="Ohm R.A."/>
            <person name="Bhattacharya S.S."/>
            <person name="Shirouzu T."/>
            <person name="Yoshinaga Y."/>
            <person name="Martin F.M."/>
            <person name="Grigoriev I.V."/>
            <person name="Hibbett D.S."/>
        </authorList>
    </citation>
    <scope>NUCLEOTIDE SEQUENCE [LARGE SCALE GENOMIC DNA]</scope>
    <source>
        <strain evidence="3 4">HHB12029</strain>
    </source>
</reference>
<keyword evidence="2" id="KW-1133">Transmembrane helix</keyword>
<dbReference type="OrthoDB" id="431202at2759"/>
<evidence type="ECO:0000313" key="3">
    <source>
        <dbReference type="EMBL" id="KZW04468.1"/>
    </source>
</evidence>
<evidence type="ECO:0000256" key="2">
    <source>
        <dbReference type="SAM" id="Phobius"/>
    </source>
</evidence>
<feature type="compositionally biased region" description="Low complexity" evidence="1">
    <location>
        <begin position="268"/>
        <end position="277"/>
    </location>
</feature>
<dbReference type="AlphaFoldDB" id="A0A165R3X4"/>
<sequence>MYLSSISLIRDLTGLNASEPLAPAAPLESPVDDERCRLLGPVALVVQGLLGVLVILSLVYKRNHESPKRKWRIWLFDVSKQVVGQVVVHIANVSLAALVGHVSAANPCAQYFIHVLLDTTVGVALLYAFLRLFTYLLVHKMQLKGFETGQYGDPPSLFYWSRQAAVYIVSLLCMKIIVLLIVSFLPFLSSASEWLLSWLSASLQVIFVMGIFPIVMNILQFWIVDTILKASAAVGPVALDSPFNEDEEREPIFAVAGSDDEDGGDVKPAVARRPAAAPREHSYPPTTSSDGGTGPGSRAATPIPGAVAPPPPVPR</sequence>
<gene>
    <name evidence="3" type="ORF">EXIGLDRAFT_636054</name>
</gene>
<dbReference type="GO" id="GO:0016020">
    <property type="term" value="C:membrane"/>
    <property type="evidence" value="ECO:0007669"/>
    <property type="project" value="TreeGrafter"/>
</dbReference>
<dbReference type="PANTHER" id="PTHR31735">
    <property type="entry name" value="VACUOLAR MEMBRANE PROTEIN YPL162C"/>
    <property type="match status" value="1"/>
</dbReference>
<keyword evidence="2" id="KW-0472">Membrane</keyword>
<evidence type="ECO:0000313" key="4">
    <source>
        <dbReference type="Proteomes" id="UP000077266"/>
    </source>
</evidence>
<evidence type="ECO:0008006" key="5">
    <source>
        <dbReference type="Google" id="ProtNLM"/>
    </source>
</evidence>
<feature type="transmembrane region" description="Helical" evidence="2">
    <location>
        <begin position="194"/>
        <end position="219"/>
    </location>
</feature>
<name>A0A165R3X4_EXIGL</name>
<dbReference type="InParanoid" id="A0A165R3X4"/>
<organism evidence="3 4">
    <name type="scientific">Exidia glandulosa HHB12029</name>
    <dbReference type="NCBI Taxonomy" id="1314781"/>
    <lineage>
        <taxon>Eukaryota</taxon>
        <taxon>Fungi</taxon>
        <taxon>Dikarya</taxon>
        <taxon>Basidiomycota</taxon>
        <taxon>Agaricomycotina</taxon>
        <taxon>Agaricomycetes</taxon>
        <taxon>Auriculariales</taxon>
        <taxon>Exidiaceae</taxon>
        <taxon>Exidia</taxon>
    </lineage>
</organism>
<feature type="transmembrane region" description="Helical" evidence="2">
    <location>
        <begin position="164"/>
        <end position="188"/>
    </location>
</feature>
<dbReference type="Proteomes" id="UP000077266">
    <property type="component" value="Unassembled WGS sequence"/>
</dbReference>
<feature type="transmembrane region" description="Helical" evidence="2">
    <location>
        <begin position="81"/>
        <end position="99"/>
    </location>
</feature>